<protein>
    <submittedName>
        <fullName evidence="1">Uncharacterized protein</fullName>
    </submittedName>
</protein>
<dbReference type="Proteomes" id="UP000035034">
    <property type="component" value="Unassembled WGS sequence"/>
</dbReference>
<keyword evidence="2" id="KW-1185">Reference proteome</keyword>
<evidence type="ECO:0000313" key="1">
    <source>
        <dbReference type="EMBL" id="GAB17900.1"/>
    </source>
</evidence>
<reference evidence="1 2" key="1">
    <citation type="submission" date="2011-12" db="EMBL/GenBank/DDBJ databases">
        <title>Whole genome shotgun sequence of Gordonia effusa NBRC 100432.</title>
        <authorList>
            <person name="Yoshida I."/>
            <person name="Takarada H."/>
            <person name="Hosoyama A."/>
            <person name="Tsuchikane K."/>
            <person name="Katsumata H."/>
            <person name="Yamazaki S."/>
            <person name="Fujita N."/>
        </authorList>
    </citation>
    <scope>NUCLEOTIDE SEQUENCE [LARGE SCALE GENOMIC DNA]</scope>
    <source>
        <strain evidence="1 2">NBRC 100432</strain>
    </source>
</reference>
<dbReference type="SUPFAM" id="SSF54001">
    <property type="entry name" value="Cysteine proteinases"/>
    <property type="match status" value="1"/>
</dbReference>
<accession>H0QYJ9</accession>
<organism evidence="1 2">
    <name type="scientific">Gordonia effusa NBRC 100432</name>
    <dbReference type="NCBI Taxonomy" id="1077974"/>
    <lineage>
        <taxon>Bacteria</taxon>
        <taxon>Bacillati</taxon>
        <taxon>Actinomycetota</taxon>
        <taxon>Actinomycetes</taxon>
        <taxon>Mycobacteriales</taxon>
        <taxon>Gordoniaceae</taxon>
        <taxon>Gordonia</taxon>
    </lineage>
</organism>
<proteinExistence type="predicted"/>
<dbReference type="AlphaFoldDB" id="H0QYJ9"/>
<evidence type="ECO:0000313" key="2">
    <source>
        <dbReference type="Proteomes" id="UP000035034"/>
    </source>
</evidence>
<name>H0QYJ9_9ACTN</name>
<gene>
    <name evidence="1" type="ORF">GOEFS_041_00540</name>
</gene>
<dbReference type="EMBL" id="BAEH01000041">
    <property type="protein sequence ID" value="GAB17900.1"/>
    <property type="molecule type" value="Genomic_DNA"/>
</dbReference>
<sequence length="201" mass="21961">MTPSGNGYDVRLSVNGECRKIHVDKVISEGVRSNNGDQNIASVIEAAMLQYKGERISCGDFAFNSQYDITNHKSKTVKGWEMMNELTSDPNRTNASIANGTSIVIETTDKKDYNPITTAISTPSGISRGLDFQIVPHHAYTVTNVQADGIWVANPWGNGSYTHNGSIVDTGDQFWIPKDKIPLYFNDAAISAPIGEMTCVK</sequence>
<dbReference type="InterPro" id="IPR038765">
    <property type="entry name" value="Papain-like_cys_pep_sf"/>
</dbReference>
<comment type="caution">
    <text evidence="1">The sequence shown here is derived from an EMBL/GenBank/DDBJ whole genome shotgun (WGS) entry which is preliminary data.</text>
</comment>